<keyword evidence="4" id="KW-1185">Reference proteome</keyword>
<keyword evidence="2" id="KW-1133">Transmembrane helix</keyword>
<evidence type="ECO:0000313" key="3">
    <source>
        <dbReference type="EMBL" id="KAF2850164.1"/>
    </source>
</evidence>
<protein>
    <submittedName>
        <fullName evidence="3">Uncharacterized protein</fullName>
    </submittedName>
</protein>
<feature type="region of interest" description="Disordered" evidence="1">
    <location>
        <begin position="182"/>
        <end position="243"/>
    </location>
</feature>
<reference evidence="3" key="1">
    <citation type="submission" date="2020-01" db="EMBL/GenBank/DDBJ databases">
        <authorList>
            <consortium name="DOE Joint Genome Institute"/>
            <person name="Haridas S."/>
            <person name="Albert R."/>
            <person name="Binder M."/>
            <person name="Bloem J."/>
            <person name="Labutti K."/>
            <person name="Salamov A."/>
            <person name="Andreopoulos B."/>
            <person name="Baker S.E."/>
            <person name="Barry K."/>
            <person name="Bills G."/>
            <person name="Bluhm B.H."/>
            <person name="Cannon C."/>
            <person name="Castanera R."/>
            <person name="Culley D.E."/>
            <person name="Daum C."/>
            <person name="Ezra D."/>
            <person name="Gonzalez J.B."/>
            <person name="Henrissat B."/>
            <person name="Kuo A."/>
            <person name="Liang C."/>
            <person name="Lipzen A."/>
            <person name="Lutzoni F."/>
            <person name="Magnuson J."/>
            <person name="Mondo S."/>
            <person name="Nolan M."/>
            <person name="Ohm R."/>
            <person name="Pangilinan J."/>
            <person name="Park H.-J."/>
            <person name="Ramirez L."/>
            <person name="Alfaro M."/>
            <person name="Sun H."/>
            <person name="Tritt A."/>
            <person name="Yoshinaga Y."/>
            <person name="Zwiers L.-H."/>
            <person name="Turgeon B.G."/>
            <person name="Goodwin S.B."/>
            <person name="Spatafora J.W."/>
            <person name="Crous P.W."/>
            <person name="Grigoriev I.V."/>
        </authorList>
    </citation>
    <scope>NUCLEOTIDE SEQUENCE</scope>
    <source>
        <strain evidence="3">IPT5</strain>
    </source>
</reference>
<name>A0A6A7B4L6_9PLEO</name>
<dbReference type="Proteomes" id="UP000799423">
    <property type="component" value="Unassembled WGS sequence"/>
</dbReference>
<organism evidence="3 4">
    <name type="scientific">Plenodomus tracheiphilus IPT5</name>
    <dbReference type="NCBI Taxonomy" id="1408161"/>
    <lineage>
        <taxon>Eukaryota</taxon>
        <taxon>Fungi</taxon>
        <taxon>Dikarya</taxon>
        <taxon>Ascomycota</taxon>
        <taxon>Pezizomycotina</taxon>
        <taxon>Dothideomycetes</taxon>
        <taxon>Pleosporomycetidae</taxon>
        <taxon>Pleosporales</taxon>
        <taxon>Pleosporineae</taxon>
        <taxon>Leptosphaeriaceae</taxon>
        <taxon>Plenodomus</taxon>
    </lineage>
</organism>
<accession>A0A6A7B4L6</accession>
<evidence type="ECO:0000256" key="1">
    <source>
        <dbReference type="SAM" id="MobiDB-lite"/>
    </source>
</evidence>
<dbReference type="OrthoDB" id="4779287at2759"/>
<proteinExistence type="predicted"/>
<dbReference type="CDD" id="cd12087">
    <property type="entry name" value="TM_EGFR-like"/>
    <property type="match status" value="1"/>
</dbReference>
<feature type="transmembrane region" description="Helical" evidence="2">
    <location>
        <begin position="148"/>
        <end position="173"/>
    </location>
</feature>
<keyword evidence="2" id="KW-0812">Transmembrane</keyword>
<feature type="compositionally biased region" description="Basic and acidic residues" evidence="1">
    <location>
        <begin position="196"/>
        <end position="219"/>
    </location>
</feature>
<sequence length="243" mass="25507">MSSSEGFAIRRNGTCLAGLEVDCGITSFPYRGCCPTGLACPAAYNIACCTPNTACTDNLIAAPQPRCANPTWDLFDNAGYFCCEHGLQGYNRSGFKDGCLRPGEVLGEGDVVLSVVRVGEASLRTSSDPATATATIPVKNSGSDNKPIGAIVGGTLGGVAALTLTCILIWVILRRRRQRKAKDLGSQTHEVNPVEPKGHDESGKAACEVDSHPFQEADGKLVQTELPTVHAPAELPGTQHPAN</sequence>
<evidence type="ECO:0000313" key="4">
    <source>
        <dbReference type="Proteomes" id="UP000799423"/>
    </source>
</evidence>
<evidence type="ECO:0000256" key="2">
    <source>
        <dbReference type="SAM" id="Phobius"/>
    </source>
</evidence>
<dbReference type="AlphaFoldDB" id="A0A6A7B4L6"/>
<gene>
    <name evidence="3" type="ORF">T440DRAFT_555417</name>
</gene>
<dbReference type="EMBL" id="MU006308">
    <property type="protein sequence ID" value="KAF2850164.1"/>
    <property type="molecule type" value="Genomic_DNA"/>
</dbReference>
<keyword evidence="2" id="KW-0472">Membrane</keyword>